<feature type="compositionally biased region" description="Polar residues" evidence="1">
    <location>
        <begin position="167"/>
        <end position="180"/>
    </location>
</feature>
<reference evidence="2" key="1">
    <citation type="submission" date="2022-07" db="EMBL/GenBank/DDBJ databases">
        <title>Chromosome-level genome of Muraenolepis orangiensis.</title>
        <authorList>
            <person name="Kim J."/>
        </authorList>
    </citation>
    <scope>NUCLEOTIDE SEQUENCE</scope>
    <source>
        <strain evidence="2">KU_S4_2022</strain>
        <tissue evidence="2">Muscle</tissue>
    </source>
</reference>
<dbReference type="PANTHER" id="PTHR34438">
    <property type="entry name" value="SI:DKEY-97L20.6"/>
    <property type="match status" value="1"/>
</dbReference>
<feature type="compositionally biased region" description="Polar residues" evidence="1">
    <location>
        <begin position="237"/>
        <end position="254"/>
    </location>
</feature>
<dbReference type="InterPro" id="IPR028042">
    <property type="entry name" value="DUF4639"/>
</dbReference>
<keyword evidence="3" id="KW-1185">Reference proteome</keyword>
<feature type="region of interest" description="Disordered" evidence="1">
    <location>
        <begin position="150"/>
        <end position="275"/>
    </location>
</feature>
<organism evidence="2 3">
    <name type="scientific">Muraenolepis orangiensis</name>
    <name type="common">Patagonian moray cod</name>
    <dbReference type="NCBI Taxonomy" id="630683"/>
    <lineage>
        <taxon>Eukaryota</taxon>
        <taxon>Metazoa</taxon>
        <taxon>Chordata</taxon>
        <taxon>Craniata</taxon>
        <taxon>Vertebrata</taxon>
        <taxon>Euteleostomi</taxon>
        <taxon>Actinopterygii</taxon>
        <taxon>Neopterygii</taxon>
        <taxon>Teleostei</taxon>
        <taxon>Neoteleostei</taxon>
        <taxon>Acanthomorphata</taxon>
        <taxon>Zeiogadaria</taxon>
        <taxon>Gadariae</taxon>
        <taxon>Gadiformes</taxon>
        <taxon>Muraenolepidoidei</taxon>
        <taxon>Muraenolepididae</taxon>
        <taxon>Muraenolepis</taxon>
    </lineage>
</organism>
<accession>A0A9Q0IN41</accession>
<sequence>MSRSATKSRAGTRAHGASVQVASPQSPLKEPPVEVEVVPGLTLTQWDDMLRVEETDDVVGEIMEELMERVMDGCLKSYVEKQAVAYSVSWARDFLVQAVQLEFLYRDEGDGPEEASILAEDSEPVPPRIDSWAPGCMAVTYINSPDKVASLENTEPTSRRRPCTEAQLISPTEQQGQDRGTSGPADNKKRVVTPMPPAKSSLKKIMKNTSQQQPRRPLFGPVIKQGQEADAAKRTVPSKSTTTDGFDSLHTSGGRQPVMSKRHPALRPPQLVSPQSEILDTQQLLNKRQTTRGLPVSSGQKYNKPSTTTIKVLKPSSNGTDQKAKLHKKD</sequence>
<dbReference type="Pfam" id="PF15479">
    <property type="entry name" value="DUF4639"/>
    <property type="match status" value="1"/>
</dbReference>
<protein>
    <submittedName>
        <fullName evidence="2">Uncharacterized protein</fullName>
    </submittedName>
</protein>
<feature type="region of interest" description="Disordered" evidence="1">
    <location>
        <begin position="1"/>
        <end position="33"/>
    </location>
</feature>
<evidence type="ECO:0000313" key="2">
    <source>
        <dbReference type="EMBL" id="KAJ3604108.1"/>
    </source>
</evidence>
<gene>
    <name evidence="2" type="ORF">NHX12_028849</name>
</gene>
<comment type="caution">
    <text evidence="2">The sequence shown here is derived from an EMBL/GenBank/DDBJ whole genome shotgun (WGS) entry which is preliminary data.</text>
</comment>
<name>A0A9Q0IN41_9TELE</name>
<dbReference type="AlphaFoldDB" id="A0A9Q0IN41"/>
<dbReference type="Proteomes" id="UP001148018">
    <property type="component" value="Unassembled WGS sequence"/>
</dbReference>
<evidence type="ECO:0000313" key="3">
    <source>
        <dbReference type="Proteomes" id="UP001148018"/>
    </source>
</evidence>
<dbReference type="PANTHER" id="PTHR34438:SF1">
    <property type="entry name" value="CHROMOSOME 2 OPEN READING FRAME 81"/>
    <property type="match status" value="1"/>
</dbReference>
<proteinExistence type="predicted"/>
<feature type="compositionally biased region" description="Polar residues" evidence="1">
    <location>
        <begin position="288"/>
        <end position="321"/>
    </location>
</feature>
<feature type="region of interest" description="Disordered" evidence="1">
    <location>
        <begin position="288"/>
        <end position="330"/>
    </location>
</feature>
<evidence type="ECO:0000256" key="1">
    <source>
        <dbReference type="SAM" id="MobiDB-lite"/>
    </source>
</evidence>
<dbReference type="EMBL" id="JANIIK010000044">
    <property type="protein sequence ID" value="KAJ3604108.1"/>
    <property type="molecule type" value="Genomic_DNA"/>
</dbReference>
<dbReference type="OrthoDB" id="193650at2759"/>